<dbReference type="Gene3D" id="3.30.70.380">
    <property type="entry name" value="Ferrodoxin-fold anticodon-binding domain"/>
    <property type="match status" value="1"/>
</dbReference>
<evidence type="ECO:0000313" key="21">
    <source>
        <dbReference type="Proteomes" id="UP000231382"/>
    </source>
</evidence>
<dbReference type="CDD" id="cd02796">
    <property type="entry name" value="tRNA_bind_bactPheRS"/>
    <property type="match status" value="1"/>
</dbReference>
<dbReference type="GO" id="GO:0004826">
    <property type="term" value="F:phenylalanine-tRNA ligase activity"/>
    <property type="evidence" value="ECO:0007669"/>
    <property type="project" value="UniProtKB-UniRule"/>
</dbReference>
<dbReference type="SMART" id="SM00874">
    <property type="entry name" value="B5"/>
    <property type="match status" value="1"/>
</dbReference>
<dbReference type="InterPro" id="IPR012340">
    <property type="entry name" value="NA-bd_OB-fold"/>
</dbReference>
<dbReference type="Pfam" id="PF03147">
    <property type="entry name" value="FDX-ACB"/>
    <property type="match status" value="1"/>
</dbReference>
<dbReference type="SUPFAM" id="SSF55681">
    <property type="entry name" value="Class II aaRS and biotin synthetases"/>
    <property type="match status" value="1"/>
</dbReference>
<dbReference type="InterPro" id="IPR020825">
    <property type="entry name" value="Phe-tRNA_synthase-like_B3/B4"/>
</dbReference>
<evidence type="ECO:0000256" key="16">
    <source>
        <dbReference type="PROSITE-ProRule" id="PRU00209"/>
    </source>
</evidence>
<dbReference type="SUPFAM" id="SSF46955">
    <property type="entry name" value="Putative DNA-binding domain"/>
    <property type="match status" value="1"/>
</dbReference>
<dbReference type="Gene3D" id="3.30.930.10">
    <property type="entry name" value="Bira Bifunctional Protein, Domain 2"/>
    <property type="match status" value="1"/>
</dbReference>
<dbReference type="PROSITE" id="PS51447">
    <property type="entry name" value="FDX_ACB"/>
    <property type="match status" value="1"/>
</dbReference>
<feature type="domain" description="FDX-ACB" evidence="18">
    <location>
        <begin position="656"/>
        <end position="748"/>
    </location>
</feature>
<evidence type="ECO:0000256" key="1">
    <source>
        <dbReference type="ARBA" id="ARBA00004496"/>
    </source>
</evidence>
<keyword evidence="10 15" id="KW-0460">Magnesium</keyword>
<dbReference type="PROSITE" id="PS50886">
    <property type="entry name" value="TRBD"/>
    <property type="match status" value="1"/>
</dbReference>
<evidence type="ECO:0000256" key="4">
    <source>
        <dbReference type="ARBA" id="ARBA00022490"/>
    </source>
</evidence>
<dbReference type="SUPFAM" id="SSF50249">
    <property type="entry name" value="Nucleic acid-binding proteins"/>
    <property type="match status" value="1"/>
</dbReference>
<evidence type="ECO:0000256" key="2">
    <source>
        <dbReference type="ARBA" id="ARBA00008653"/>
    </source>
</evidence>
<evidence type="ECO:0000256" key="15">
    <source>
        <dbReference type="HAMAP-Rule" id="MF_00283"/>
    </source>
</evidence>
<dbReference type="GO" id="GO:0006432">
    <property type="term" value="P:phenylalanyl-tRNA aminoacylation"/>
    <property type="evidence" value="ECO:0007669"/>
    <property type="project" value="UniProtKB-UniRule"/>
</dbReference>
<evidence type="ECO:0000259" key="17">
    <source>
        <dbReference type="PROSITE" id="PS50886"/>
    </source>
</evidence>
<evidence type="ECO:0000313" key="20">
    <source>
        <dbReference type="EMBL" id="PIS07566.1"/>
    </source>
</evidence>
<comment type="subcellular location">
    <subcellularLocation>
        <location evidence="1 15">Cytoplasm</location>
    </subcellularLocation>
</comment>
<feature type="binding site" evidence="15">
    <location>
        <position position="444"/>
    </location>
    <ligand>
        <name>Mg(2+)</name>
        <dbReference type="ChEBI" id="CHEBI:18420"/>
        <note>shared with alpha subunit</note>
    </ligand>
</feature>
<dbReference type="InterPro" id="IPR005121">
    <property type="entry name" value="Fdx_antiC-bd"/>
</dbReference>
<comment type="catalytic activity">
    <reaction evidence="14 15">
        <text>tRNA(Phe) + L-phenylalanine + ATP = L-phenylalanyl-tRNA(Phe) + AMP + diphosphate + H(+)</text>
        <dbReference type="Rhea" id="RHEA:19413"/>
        <dbReference type="Rhea" id="RHEA-COMP:9668"/>
        <dbReference type="Rhea" id="RHEA-COMP:9699"/>
        <dbReference type="ChEBI" id="CHEBI:15378"/>
        <dbReference type="ChEBI" id="CHEBI:30616"/>
        <dbReference type="ChEBI" id="CHEBI:33019"/>
        <dbReference type="ChEBI" id="CHEBI:58095"/>
        <dbReference type="ChEBI" id="CHEBI:78442"/>
        <dbReference type="ChEBI" id="CHEBI:78531"/>
        <dbReference type="ChEBI" id="CHEBI:456215"/>
        <dbReference type="EC" id="6.1.1.20"/>
    </reaction>
</comment>
<comment type="subunit">
    <text evidence="3 15">Tetramer of two alpha and two beta subunits.</text>
</comment>
<dbReference type="InterPro" id="IPR033714">
    <property type="entry name" value="tRNA_bind_bactPheRS"/>
</dbReference>
<proteinExistence type="inferred from homology"/>
<evidence type="ECO:0000256" key="13">
    <source>
        <dbReference type="ARBA" id="ARBA00023146"/>
    </source>
</evidence>
<evidence type="ECO:0000256" key="6">
    <source>
        <dbReference type="ARBA" id="ARBA00022598"/>
    </source>
</evidence>
<keyword evidence="6 15" id="KW-0436">Ligase</keyword>
<dbReference type="InterPro" id="IPR004532">
    <property type="entry name" value="Phe-tRNA-ligase_IIc_bsu_bact"/>
</dbReference>
<dbReference type="EMBL" id="PEZW01000018">
    <property type="protein sequence ID" value="PIS07566.1"/>
    <property type="molecule type" value="Genomic_DNA"/>
</dbReference>
<keyword evidence="4 15" id="KW-0963">Cytoplasm</keyword>
<dbReference type="SMART" id="SM00873">
    <property type="entry name" value="B3_4"/>
    <property type="match status" value="1"/>
</dbReference>
<comment type="caution">
    <text evidence="20">The sequence shown here is derived from an EMBL/GenBank/DDBJ whole genome shotgun (WGS) entry which is preliminary data.</text>
</comment>
<dbReference type="PANTHER" id="PTHR10947:SF0">
    <property type="entry name" value="PHENYLALANINE--TRNA LIGASE BETA SUBUNIT"/>
    <property type="match status" value="1"/>
</dbReference>
<evidence type="ECO:0000259" key="19">
    <source>
        <dbReference type="PROSITE" id="PS51483"/>
    </source>
</evidence>
<dbReference type="GO" id="GO:0009328">
    <property type="term" value="C:phenylalanine-tRNA ligase complex"/>
    <property type="evidence" value="ECO:0007669"/>
    <property type="project" value="TreeGrafter"/>
</dbReference>
<feature type="domain" description="TRNA-binding" evidence="17">
    <location>
        <begin position="37"/>
        <end position="144"/>
    </location>
</feature>
<dbReference type="InterPro" id="IPR005146">
    <property type="entry name" value="B3/B4_tRNA-bd"/>
</dbReference>
<dbReference type="InterPro" id="IPR041616">
    <property type="entry name" value="PheRS_beta_core"/>
</dbReference>
<name>A0A2H0W659_9BACT</name>
<comment type="cofactor">
    <cofactor evidence="15">
        <name>Mg(2+)</name>
        <dbReference type="ChEBI" id="CHEBI:18420"/>
    </cofactor>
    <text evidence="15">Binds 2 magnesium ions per tetramer.</text>
</comment>
<keyword evidence="5 16" id="KW-0820">tRNA-binding</keyword>
<feature type="domain" description="B5" evidence="19">
    <location>
        <begin position="395"/>
        <end position="466"/>
    </location>
</feature>
<dbReference type="InterPro" id="IPR002547">
    <property type="entry name" value="tRNA-bd_dom"/>
</dbReference>
<dbReference type="GO" id="GO:0005524">
    <property type="term" value="F:ATP binding"/>
    <property type="evidence" value="ECO:0007669"/>
    <property type="project" value="UniProtKB-UniRule"/>
</dbReference>
<dbReference type="AlphaFoldDB" id="A0A2H0W659"/>
<evidence type="ECO:0000256" key="5">
    <source>
        <dbReference type="ARBA" id="ARBA00022555"/>
    </source>
</evidence>
<dbReference type="Pfam" id="PF01588">
    <property type="entry name" value="tRNA_bind"/>
    <property type="match status" value="1"/>
</dbReference>
<evidence type="ECO:0000256" key="3">
    <source>
        <dbReference type="ARBA" id="ARBA00011209"/>
    </source>
</evidence>
<evidence type="ECO:0000256" key="12">
    <source>
        <dbReference type="ARBA" id="ARBA00022917"/>
    </source>
</evidence>
<dbReference type="SMART" id="SM00896">
    <property type="entry name" value="FDX-ACB"/>
    <property type="match status" value="1"/>
</dbReference>
<dbReference type="Gene3D" id="2.40.50.140">
    <property type="entry name" value="Nucleic acid-binding proteins"/>
    <property type="match status" value="1"/>
</dbReference>
<keyword evidence="13 15" id="KW-0030">Aminoacyl-tRNA synthetase</keyword>
<evidence type="ECO:0000256" key="9">
    <source>
        <dbReference type="ARBA" id="ARBA00022840"/>
    </source>
</evidence>
<keyword evidence="9 15" id="KW-0067">ATP-binding</keyword>
<dbReference type="SUPFAM" id="SSF56037">
    <property type="entry name" value="PheT/TilS domain"/>
    <property type="match status" value="1"/>
</dbReference>
<organism evidence="20 21">
    <name type="scientific">Candidatus Berkelbacteria bacterium CG10_big_fil_rev_8_21_14_0_10_43_13</name>
    <dbReference type="NCBI Taxonomy" id="1974514"/>
    <lineage>
        <taxon>Bacteria</taxon>
        <taxon>Candidatus Berkelbacteria</taxon>
    </lineage>
</organism>
<dbReference type="Proteomes" id="UP000231382">
    <property type="component" value="Unassembled WGS sequence"/>
</dbReference>
<comment type="similarity">
    <text evidence="2 15">Belongs to the phenylalanyl-tRNA synthetase beta subunit family. Type 1 subfamily.</text>
</comment>
<dbReference type="GO" id="GO:0000049">
    <property type="term" value="F:tRNA binding"/>
    <property type="evidence" value="ECO:0007669"/>
    <property type="project" value="UniProtKB-UniRule"/>
</dbReference>
<evidence type="ECO:0000256" key="7">
    <source>
        <dbReference type="ARBA" id="ARBA00022723"/>
    </source>
</evidence>
<dbReference type="Pfam" id="PF03483">
    <property type="entry name" value="B3_4"/>
    <property type="match status" value="1"/>
</dbReference>
<protein>
    <recommendedName>
        <fullName evidence="15">Phenylalanine--tRNA ligase beta subunit</fullName>
        <ecNumber evidence="15">6.1.1.20</ecNumber>
    </recommendedName>
    <alternativeName>
        <fullName evidence="15">Phenylalanyl-tRNA synthetase beta subunit</fullName>
        <shortName evidence="15">PheRS</shortName>
    </alternativeName>
</protein>
<dbReference type="Gene3D" id="3.30.56.10">
    <property type="match status" value="2"/>
</dbReference>
<dbReference type="PANTHER" id="PTHR10947">
    <property type="entry name" value="PHENYLALANYL-TRNA SYNTHETASE BETA CHAIN AND LEUCINE-RICH REPEAT-CONTAINING PROTEIN 47"/>
    <property type="match status" value="1"/>
</dbReference>
<gene>
    <name evidence="15" type="primary">pheT</name>
    <name evidence="20" type="ORF">COT78_02605</name>
</gene>
<dbReference type="FunFam" id="2.40.50.140:FF:000045">
    <property type="entry name" value="Phenylalanine--tRNA ligase beta subunit"/>
    <property type="match status" value="1"/>
</dbReference>
<feature type="binding site" evidence="15">
    <location>
        <position position="454"/>
    </location>
    <ligand>
        <name>Mg(2+)</name>
        <dbReference type="ChEBI" id="CHEBI:18420"/>
        <note>shared with alpha subunit</note>
    </ligand>
</feature>
<dbReference type="HAMAP" id="MF_00283">
    <property type="entry name" value="Phe_tRNA_synth_beta1"/>
    <property type="match status" value="1"/>
</dbReference>
<accession>A0A2H0W659</accession>
<dbReference type="NCBIfam" id="NF045760">
    <property type="entry name" value="YtpR"/>
    <property type="match status" value="1"/>
</dbReference>
<feature type="binding site" evidence="15">
    <location>
        <position position="450"/>
    </location>
    <ligand>
        <name>Mg(2+)</name>
        <dbReference type="ChEBI" id="CHEBI:18420"/>
        <note>shared with alpha subunit</note>
    </ligand>
</feature>
<dbReference type="Pfam" id="PF03484">
    <property type="entry name" value="B5"/>
    <property type="match status" value="1"/>
</dbReference>
<evidence type="ECO:0000256" key="8">
    <source>
        <dbReference type="ARBA" id="ARBA00022741"/>
    </source>
</evidence>
<dbReference type="Pfam" id="PF17759">
    <property type="entry name" value="tRNA_synthFbeta"/>
    <property type="match status" value="1"/>
</dbReference>
<keyword evidence="11 16" id="KW-0694">RNA-binding</keyword>
<keyword evidence="8 15" id="KW-0547">Nucleotide-binding</keyword>
<dbReference type="EC" id="6.1.1.20" evidence="15"/>
<dbReference type="InterPro" id="IPR036690">
    <property type="entry name" value="Fdx_antiC-bd_sf"/>
</dbReference>
<dbReference type="InterPro" id="IPR045060">
    <property type="entry name" value="Phe-tRNA-ligase_IIc_bsu"/>
</dbReference>
<evidence type="ECO:0000256" key="14">
    <source>
        <dbReference type="ARBA" id="ARBA00049255"/>
    </source>
</evidence>
<dbReference type="SUPFAM" id="SSF54991">
    <property type="entry name" value="Anticodon-binding domain of PheRS"/>
    <property type="match status" value="1"/>
</dbReference>
<keyword evidence="7 15" id="KW-0479">Metal-binding</keyword>
<dbReference type="InterPro" id="IPR005147">
    <property type="entry name" value="tRNA_synthase_B5-dom"/>
</dbReference>
<dbReference type="InterPro" id="IPR009061">
    <property type="entry name" value="DNA-bd_dom_put_sf"/>
</dbReference>
<dbReference type="NCBIfam" id="TIGR00472">
    <property type="entry name" value="pheT_bact"/>
    <property type="match status" value="1"/>
</dbReference>
<dbReference type="PROSITE" id="PS51483">
    <property type="entry name" value="B5"/>
    <property type="match status" value="1"/>
</dbReference>
<evidence type="ECO:0000256" key="10">
    <source>
        <dbReference type="ARBA" id="ARBA00022842"/>
    </source>
</evidence>
<feature type="binding site" evidence="15">
    <location>
        <position position="453"/>
    </location>
    <ligand>
        <name>Mg(2+)</name>
        <dbReference type="ChEBI" id="CHEBI:18420"/>
        <note>shared with alpha subunit</note>
    </ligand>
</feature>
<dbReference type="InterPro" id="IPR045864">
    <property type="entry name" value="aa-tRNA-synth_II/BPL/LPL"/>
</dbReference>
<dbReference type="FunFam" id="3.50.40.10:FF:000001">
    <property type="entry name" value="Phenylalanine--tRNA ligase beta subunit"/>
    <property type="match status" value="1"/>
</dbReference>
<reference evidence="21" key="1">
    <citation type="submission" date="2017-09" db="EMBL/GenBank/DDBJ databases">
        <title>Depth-based differentiation of microbial function through sediment-hosted aquifers and enrichment of novel symbionts in the deep terrestrial subsurface.</title>
        <authorList>
            <person name="Probst A.J."/>
            <person name="Ladd B."/>
            <person name="Jarett J.K."/>
            <person name="Geller-Mcgrath D.E."/>
            <person name="Sieber C.M.K."/>
            <person name="Emerson J.B."/>
            <person name="Anantharaman K."/>
            <person name="Thomas B.C."/>
            <person name="Malmstrom R."/>
            <person name="Stieglmeier M."/>
            <person name="Klingl A."/>
            <person name="Woyke T."/>
            <person name="Ryan C.M."/>
            <person name="Banfield J.F."/>
        </authorList>
    </citation>
    <scope>NUCLEOTIDE SEQUENCE [LARGE SCALE GENOMIC DNA]</scope>
</reference>
<sequence>MKILRSWLEEYIKTSLSDEELADRLSLSGTAVESISKGIDDRVIVAEIKQIVPHPNADRLQLATVFTGDKELCVVCGAPNIEVGQKVPLAQVGTKLPAGTLEKATIRGVESSGMLCASDELGLGDDHNGIVILSADSIVGRPLNQYLGDSTVFDLEITPNRGDCLSHFGVAREVATLSDKFLKHEPQNIETVSKKTTDSISIEVASAKICPQYQARIIENVSVKESPKWLKDKLIAIGLKPINNIVDATNYVMIDLGQPLHAFDTDKIGKKIIVRKSKKAETITTLDGIVRTLDSKTIVITDEKKPIAIAGIMGGKNSEISESTSTVILEAAEFDPTSIRQSAKSLNLSTESSYRFERGIDSGGVEYALNQATKLISEISDGRALSGIARQIAKSEKVSIPIEFEKIIQLLGLDIRHDQIIHILKLLGFEISGATCTSPTWRHDIATWQDLAEEVGRIYGYSNISPIKIDKSVTPSVSEYYFTEFIKDILKNSGFSEIKSYAFLSEKDIKAAQIKPSSLLEVSNPIQQENKYLRNSLIPNLLKAVAKNPSFDQTFLFEIGHIFTKTTESNVLGIVAAGKEAKESMDLAIENLSKNAGIKKVKINEISRDELSRFKIHKPITYVVEIPLGEFAKKYLKSNQPKLKINSEAAHYRQVSKLPAITRDLAFIIDKKNKPSDVSNIIYSVSEAINRVELFDEFSSDKFGKGKKNIAFHLYVQMLDRTMTDNEADIIIKEVVKAVEKQFDAKLRS</sequence>
<evidence type="ECO:0000259" key="18">
    <source>
        <dbReference type="PROSITE" id="PS51447"/>
    </source>
</evidence>
<keyword evidence="12 15" id="KW-0648">Protein biosynthesis</keyword>
<evidence type="ECO:0000256" key="11">
    <source>
        <dbReference type="ARBA" id="ARBA00022884"/>
    </source>
</evidence>
<dbReference type="Gene3D" id="3.50.40.10">
    <property type="entry name" value="Phenylalanyl-trna Synthetase, Chain B, domain 3"/>
    <property type="match status" value="1"/>
</dbReference>
<dbReference type="GO" id="GO:0000287">
    <property type="term" value="F:magnesium ion binding"/>
    <property type="evidence" value="ECO:0007669"/>
    <property type="project" value="UniProtKB-UniRule"/>
</dbReference>